<dbReference type="SUPFAM" id="SSF50939">
    <property type="entry name" value="Sialidases"/>
    <property type="match status" value="1"/>
</dbReference>
<dbReference type="Pfam" id="PF07679">
    <property type="entry name" value="I-set"/>
    <property type="match status" value="2"/>
</dbReference>
<sequence>MAIRLGFCGNSDRAFLFCIVMMKRLFLALFFLLIAVSLYFGTRSTSVNSSTDTNVQITPTSGDQTRHLEEDETRSATRIMAGSNEEGKLVKPISNTPAPQRPDMATDAFVKKVYSEKWIDAAEGKAGRRRVRVVEADFKYPNVRLEEEVWTDPKTGMQTVRRIRASVADHVMVGLKPGADEKAASELLEQNGYRIRAVEPGSYILAELAEFKADDAQKRSIAEIEGLNEFIDYAEPDYLVYPSIFPNDPAFANRKMWGLDNPGTVAGTTADADIDAPEAWDIRHDASGVIVAVTDTGIQYNHEDLAPNMWTNSSGHYGYDAYDDDNDPMDIGGHGTHCAGTIGARGNNGIGLTGVAWNVQLMGLRFLGPNGGSTSDGIRVVNYAREKGAHIISASWGGGGYSQGLYNAIKAAGDAGIPFVAAAGNDSLNNDATPHYPSSYDLPTIVSVASTTSKDKLSYFSCYGRYSVDIAAPGSDIWSCYIGSNSSYKHLNGTSMATPHVSGALALAKAHYPSEDAEDLIARLYSSVDHIPALAGKVATGGRLNLQKLLGASTAGVNNDDFENALRFEGSYGYWSGSNKKATREDDEDTFSIPNTGDKSVWFAWKAPYRGLVEFTVEASDKQFRVIAFKGSEKGGLTIAADGGSQSLRTDKTIFFYCEQDQEYRFLIDTSQPDGVNLLATLGLKPVNDPITGALGLSGDRFTAKGDNRNATPEAFELSNPHAGVGKGKSLWWKWTPDFDGEFVITTQGSEFDTVLAVYSGAPGSLTEAASNDDRSAFDWTSQVTFEVTSGTTYYIAVDGFRGDASGEILLNGFLTGSIVILNHPESIKSKVGDRVVLDVSIISAGMTKFQWLKDGIPLAGEIQNSLVIDPVENDDFGAYHVKIKNDAQEVDSNTALLTETRTAPNVYWFTGNLAVGTGESVTLSALVRGSSPMTCQWYKDGVIIDGETSLSLNLNSVSQVDSGNYRIQCTNDLGSDFKDIYLGVVDSPWDGWEWRRPGVPNDAITDIKVYGTEIYAVAGEVLFYSTDGVAWSKSKFPDGFSGKSFEMIGDRRICLGYHSDGAVKVAVSLSGADWVVSDPTGLGAWQTGEHLLQKFKGKFIAQLPPSAYTYTSVYYSADGIIWNACQSTMLSSEVTALQGNGRVSTDGNVMIMASATSSSNYKMRYYHTMDGMVWVEAETDAGGEHGSTRFPKQSVYAQGLFHLIGSYSSYTSSDGINWDYHNAASNGIDHEYILVGDATTVYGFKQNDEQKIIWYDEIESRKSRSVYPSNSQTFTAAAVYNGQLLYGTDKGVISNASDPYEVKIPHDRSSDIIRLDFIDDQFVVTPRSPVFGKGAAALLSGDGRTWKYSNSLGSDEFTYLGYALGNYWANSIDNKILKGHTPYDFHIPRDESMGLTTRVRWIGEKNNGDSLAIAATESEPYAIKLQSRVSNSPVWTEVASPPFSVSSSTTFTEIDDRWYSTGTISGFHTSLDGISWQFTGIAGSQAAVTKKDGVVYVVATTGGSLSVSHSVDGVNWTHNTPVGLPTGSATSIKKLMTFNGSLVAHISSKLFFSSDGVVWAKAELPKNVVDAAAGNEQLVIALEGGGLIQAGAIHAGGGAPLVSIASPQSLSSHLEGSFVTVQGEASDPEEGAVTYQCFVDGELVHSGYGTSFKFNYEAGGILGNTVHVRAVDSFGLTQTSTIYVNITSSEPENLLAAGEGLNFLPTDHVAEMGGVYYVAGKKSLYRSVDGSTWDRISMPRLSSPINAMVSGNGALVLQLDNGGIISTRDGINWTYFLPGQIEWRLRTPLRFEGNHFVAAYSNSSISGSVMTSQDGLAWTIGAVSREGYFSWQAIGNDGVVIGIEGSGSGARRSADYGYNWKLIDDLSGASLYNSNGIFADGKYMVIETSVKRVFNSVDAITWSQSDLPSTITQKPSIEYHGGRFFLGGATLLQYSSADSVTWESMNHGIVPTLLTYSQGVYVGVNSGILYHSQDGVSWTEVSGSQSPANIKRVVSKATEFLALDESGAVWRSENGSDWSKSLIGNQSLNLSSQVMPKEMEKIGSNLILAGSANLLHYSEDDGKSWYSALVDEAYPTTASNFIQLKSSGTVALALSSPNSFGNVIRTTNGKDWASVPSLAAVKAVDVGFNGTDWVLVGQTGELYISSDAGISWIEINSGDLKKGAAVAWFNDQWVIVGTTEAAVNSPYHIITRDETGELVDRGEAGFGNSNYPVSKLLAHGKMILWKKDESPRLSLDGITWSSVAVTGLNPGIGIVRDYDIFAKSAGFSILKGSYSTSLDPEMWESDINMSSWSPVDPQYTDIHYADTVDGRIFLFGPKKVLEVSLTEMSMEIDSLNTMSLGVGDELNVAVTLHNKGESLNGETDWKVVAWFSKNAFYGDGNDVYLGEYLLEGSLPEAGESMQKTLSYVLPNNINTGSNYLILKLYKESGVFEKNTANNIVISNTPSITIPEWELTLNSNGNGQINQDLAARRYPQGSRVSLTANSGKGAAFAGWGGDALGAESQITILMDGNKSVQANFNSRASLQVHVRGAGSVSGLADLGSYALDETASLTATPADGWEFSGWSGSATGTNATANILMDSPKVVTAVFTLPKDNWKSEHFTEAELLDELISGDDADPDQDGLKNWQEYLHMSDPRDGTSKGIVSLKVEGDYLFAIFTRNAGAEGGLTLGCQGSRDLTDWDAPDIQERVLSIRDGVETVEARIPVAGGNTGFLRLKYDRAP</sequence>
<comment type="similarity">
    <text evidence="1 5">Belongs to the peptidase S8 family.</text>
</comment>
<dbReference type="InterPro" id="IPR015500">
    <property type="entry name" value="Peptidase_S8_subtilisin-rel"/>
</dbReference>
<dbReference type="GO" id="GO:0006508">
    <property type="term" value="P:proteolysis"/>
    <property type="evidence" value="ECO:0007669"/>
    <property type="project" value="UniProtKB-KW"/>
</dbReference>
<feature type="active site" description="Charge relay system" evidence="5">
    <location>
        <position position="495"/>
    </location>
</feature>
<evidence type="ECO:0000256" key="2">
    <source>
        <dbReference type="ARBA" id="ARBA00022670"/>
    </source>
</evidence>
<dbReference type="EMBL" id="AP026866">
    <property type="protein sequence ID" value="BDS05152.1"/>
    <property type="molecule type" value="Genomic_DNA"/>
</dbReference>
<dbReference type="Gene3D" id="2.60.40.10">
    <property type="entry name" value="Immunoglobulins"/>
    <property type="match status" value="3"/>
</dbReference>
<dbReference type="GO" id="GO:0004252">
    <property type="term" value="F:serine-type endopeptidase activity"/>
    <property type="evidence" value="ECO:0007669"/>
    <property type="project" value="UniProtKB-UniRule"/>
</dbReference>
<feature type="domain" description="Ig-like" evidence="6">
    <location>
        <begin position="905"/>
        <end position="966"/>
    </location>
</feature>
<evidence type="ECO:0000256" key="3">
    <source>
        <dbReference type="ARBA" id="ARBA00022801"/>
    </source>
</evidence>
<dbReference type="InterPro" id="IPR015943">
    <property type="entry name" value="WD40/YVTN_repeat-like_dom_sf"/>
</dbReference>
<dbReference type="Pfam" id="PF25852">
    <property type="entry name" value="DUF6242_C"/>
    <property type="match status" value="1"/>
</dbReference>
<protein>
    <recommendedName>
        <fullName evidence="6">Ig-like domain-containing protein</fullName>
    </recommendedName>
</protein>
<reference evidence="7" key="1">
    <citation type="submission" date="2024-07" db="EMBL/GenBank/DDBJ databases">
        <title>Complete genome sequence of Verrucomicrobiaceae bacterium NT6N.</title>
        <authorList>
            <person name="Huang C."/>
            <person name="Takami H."/>
            <person name="Hamasaki K."/>
        </authorList>
    </citation>
    <scope>NUCLEOTIDE SEQUENCE</scope>
    <source>
        <strain evidence="7">NT6N</strain>
    </source>
</reference>
<dbReference type="InterPro" id="IPR023828">
    <property type="entry name" value="Peptidase_S8_Ser-AS"/>
</dbReference>
<dbReference type="SUPFAM" id="SSF52743">
    <property type="entry name" value="Subtilisin-like"/>
    <property type="match status" value="1"/>
</dbReference>
<dbReference type="SUPFAM" id="SSF110296">
    <property type="entry name" value="Oligoxyloglucan reducing end-specific cellobiohydrolase"/>
    <property type="match status" value="2"/>
</dbReference>
<dbReference type="Pfam" id="PF00082">
    <property type="entry name" value="Peptidase_S8"/>
    <property type="match status" value="1"/>
</dbReference>
<dbReference type="InterPro" id="IPR022398">
    <property type="entry name" value="Peptidase_S8_His-AS"/>
</dbReference>
<evidence type="ECO:0000313" key="7">
    <source>
        <dbReference type="EMBL" id="BDS05152.1"/>
    </source>
</evidence>
<feature type="active site" description="Charge relay system" evidence="5">
    <location>
        <position position="334"/>
    </location>
</feature>
<dbReference type="PROSITE" id="PS00137">
    <property type="entry name" value="SUBTILASE_HIS"/>
    <property type="match status" value="1"/>
</dbReference>
<evidence type="ECO:0000256" key="4">
    <source>
        <dbReference type="ARBA" id="ARBA00022825"/>
    </source>
</evidence>
<dbReference type="CDD" id="cd07473">
    <property type="entry name" value="Peptidases_S8_Subtilisin_like"/>
    <property type="match status" value="1"/>
</dbReference>
<dbReference type="InterPro" id="IPR036852">
    <property type="entry name" value="Peptidase_S8/S53_dom_sf"/>
</dbReference>
<dbReference type="PROSITE" id="PS51892">
    <property type="entry name" value="SUBTILASE"/>
    <property type="match status" value="1"/>
</dbReference>
<dbReference type="SMART" id="SM00409">
    <property type="entry name" value="IG"/>
    <property type="match status" value="2"/>
</dbReference>
<keyword evidence="4 5" id="KW-0720">Serine protease</keyword>
<dbReference type="InterPro" id="IPR034204">
    <property type="entry name" value="PfSUB1-like_cat_dom"/>
</dbReference>
<name>A0AAT9FGR1_9BACT</name>
<dbReference type="Gene3D" id="3.40.50.200">
    <property type="entry name" value="Peptidase S8/S53 domain"/>
    <property type="match status" value="1"/>
</dbReference>
<dbReference type="Pfam" id="PF18998">
    <property type="entry name" value="Flg_new_2"/>
    <property type="match status" value="2"/>
</dbReference>
<dbReference type="InterPro" id="IPR000209">
    <property type="entry name" value="Peptidase_S8/S53_dom"/>
</dbReference>
<dbReference type="PANTHER" id="PTHR43399">
    <property type="entry name" value="SUBTILISIN-RELATED"/>
    <property type="match status" value="1"/>
</dbReference>
<dbReference type="InterPro" id="IPR007110">
    <property type="entry name" value="Ig-like_dom"/>
</dbReference>
<dbReference type="InterPro" id="IPR013098">
    <property type="entry name" value="Ig_I-set"/>
</dbReference>
<dbReference type="PROSITE" id="PS00138">
    <property type="entry name" value="SUBTILASE_SER"/>
    <property type="match status" value="1"/>
</dbReference>
<dbReference type="PROSITE" id="PS50835">
    <property type="entry name" value="IG_LIKE"/>
    <property type="match status" value="1"/>
</dbReference>
<accession>A0AAT9FGR1</accession>
<dbReference type="InterPro" id="IPR044060">
    <property type="entry name" value="Bacterial_rp_domain"/>
</dbReference>
<evidence type="ECO:0000256" key="1">
    <source>
        <dbReference type="ARBA" id="ARBA00011073"/>
    </source>
</evidence>
<dbReference type="InterPro" id="IPR036179">
    <property type="entry name" value="Ig-like_dom_sf"/>
</dbReference>
<gene>
    <name evidence="7" type="ORF">NT6N_01920</name>
</gene>
<feature type="active site" description="Charge relay system" evidence="5">
    <location>
        <position position="295"/>
    </location>
</feature>
<dbReference type="PRINTS" id="PR00723">
    <property type="entry name" value="SUBTILISIN"/>
</dbReference>
<dbReference type="InterPro" id="IPR013783">
    <property type="entry name" value="Ig-like_fold"/>
</dbReference>
<organism evidence="7">
    <name type="scientific">Oceaniferula spumae</name>
    <dbReference type="NCBI Taxonomy" id="2979115"/>
    <lineage>
        <taxon>Bacteria</taxon>
        <taxon>Pseudomonadati</taxon>
        <taxon>Verrucomicrobiota</taxon>
        <taxon>Verrucomicrobiia</taxon>
        <taxon>Verrucomicrobiales</taxon>
        <taxon>Verrucomicrobiaceae</taxon>
        <taxon>Oceaniferula</taxon>
    </lineage>
</organism>
<proteinExistence type="inferred from homology"/>
<evidence type="ECO:0000256" key="5">
    <source>
        <dbReference type="PROSITE-ProRule" id="PRU01240"/>
    </source>
</evidence>
<dbReference type="InterPro" id="IPR036278">
    <property type="entry name" value="Sialidase_sf"/>
</dbReference>
<keyword evidence="2 5" id="KW-0645">Protease</keyword>
<dbReference type="Gene3D" id="2.130.10.10">
    <property type="entry name" value="YVTN repeat-like/Quinoprotein amine dehydrogenase"/>
    <property type="match status" value="1"/>
</dbReference>
<dbReference type="InterPro" id="IPR003599">
    <property type="entry name" value="Ig_sub"/>
</dbReference>
<keyword evidence="3 5" id="KW-0378">Hydrolase</keyword>
<dbReference type="InterPro" id="IPR058667">
    <property type="entry name" value="DUF6242_C"/>
</dbReference>
<evidence type="ECO:0000259" key="6">
    <source>
        <dbReference type="PROSITE" id="PS50835"/>
    </source>
</evidence>
<dbReference type="PANTHER" id="PTHR43399:SF4">
    <property type="entry name" value="CELL WALL-ASSOCIATED PROTEASE"/>
    <property type="match status" value="1"/>
</dbReference>
<dbReference type="KEGG" id="osu:NT6N_01920"/>
<dbReference type="SUPFAM" id="SSF48726">
    <property type="entry name" value="Immunoglobulin"/>
    <property type="match status" value="2"/>
</dbReference>
<dbReference type="InterPro" id="IPR051048">
    <property type="entry name" value="Peptidase_S8/S53_subtilisin"/>
</dbReference>